<dbReference type="Proteomes" id="UP000593565">
    <property type="component" value="Unassembled WGS sequence"/>
</dbReference>
<dbReference type="GO" id="GO:0005813">
    <property type="term" value="C:centrosome"/>
    <property type="evidence" value="ECO:0007669"/>
    <property type="project" value="UniProtKB-SubCell"/>
</dbReference>
<dbReference type="AlphaFoldDB" id="A0A7J6ADK3"/>
<proteinExistence type="predicted"/>
<evidence type="ECO:0000256" key="2">
    <source>
        <dbReference type="ARBA" id="ARBA00022490"/>
    </source>
</evidence>
<evidence type="ECO:0000313" key="7">
    <source>
        <dbReference type="Proteomes" id="UP000593565"/>
    </source>
</evidence>
<keyword evidence="7" id="KW-1185">Reference proteome</keyword>
<organism evidence="6 7">
    <name type="scientific">Ameiurus melas</name>
    <name type="common">Black bullhead</name>
    <name type="synonym">Silurus melas</name>
    <dbReference type="NCBI Taxonomy" id="219545"/>
    <lineage>
        <taxon>Eukaryota</taxon>
        <taxon>Metazoa</taxon>
        <taxon>Chordata</taxon>
        <taxon>Craniata</taxon>
        <taxon>Vertebrata</taxon>
        <taxon>Euteleostomi</taxon>
        <taxon>Actinopterygii</taxon>
        <taxon>Neopterygii</taxon>
        <taxon>Teleostei</taxon>
        <taxon>Ostariophysi</taxon>
        <taxon>Siluriformes</taxon>
        <taxon>Ictaluridae</taxon>
        <taxon>Ameiurus</taxon>
    </lineage>
</organism>
<dbReference type="GO" id="GO:0060271">
    <property type="term" value="P:cilium assembly"/>
    <property type="evidence" value="ECO:0007669"/>
    <property type="project" value="TreeGrafter"/>
</dbReference>
<feature type="coiled-coil region" evidence="5">
    <location>
        <begin position="66"/>
        <end position="132"/>
    </location>
</feature>
<dbReference type="GO" id="GO:0005794">
    <property type="term" value="C:Golgi apparatus"/>
    <property type="evidence" value="ECO:0007669"/>
    <property type="project" value="TreeGrafter"/>
</dbReference>
<keyword evidence="4" id="KW-0206">Cytoskeleton</keyword>
<dbReference type="PANTHER" id="PTHR23170">
    <property type="entry name" value="NY-REN-58 ANTIGEN"/>
    <property type="match status" value="1"/>
</dbReference>
<comment type="caution">
    <text evidence="6">The sequence shown here is derived from an EMBL/GenBank/DDBJ whole genome shotgun (WGS) entry which is preliminary data.</text>
</comment>
<dbReference type="GO" id="GO:0051660">
    <property type="term" value="P:establishment of centrosome localization"/>
    <property type="evidence" value="ECO:0007669"/>
    <property type="project" value="TreeGrafter"/>
</dbReference>
<dbReference type="EMBL" id="JAAGNN010000013">
    <property type="protein sequence ID" value="KAF4080942.1"/>
    <property type="molecule type" value="Genomic_DNA"/>
</dbReference>
<dbReference type="InterPro" id="IPR052116">
    <property type="entry name" value="Centro_Cilium_Assembly"/>
</dbReference>
<evidence type="ECO:0000256" key="5">
    <source>
        <dbReference type="SAM" id="Coils"/>
    </source>
</evidence>
<reference evidence="6 7" key="1">
    <citation type="submission" date="2020-02" db="EMBL/GenBank/DDBJ databases">
        <title>A chromosome-scale genome assembly of the black bullhead catfish (Ameiurus melas).</title>
        <authorList>
            <person name="Wen M."/>
            <person name="Zham M."/>
            <person name="Cabau C."/>
            <person name="Klopp C."/>
            <person name="Donnadieu C."/>
            <person name="Roques C."/>
            <person name="Bouchez O."/>
            <person name="Lampietro C."/>
            <person name="Jouanno E."/>
            <person name="Herpin A."/>
            <person name="Louis A."/>
            <person name="Berthelot C."/>
            <person name="Parey E."/>
            <person name="Roest-Crollius H."/>
            <person name="Braasch I."/>
            <person name="Postlethwait J."/>
            <person name="Robinson-Rechavi M."/>
            <person name="Echchiki A."/>
            <person name="Begum T."/>
            <person name="Montfort J."/>
            <person name="Schartl M."/>
            <person name="Bobe J."/>
            <person name="Guiguen Y."/>
        </authorList>
    </citation>
    <scope>NUCLEOTIDE SEQUENCE [LARGE SCALE GENOMIC DNA]</scope>
    <source>
        <strain evidence="6">M_S1</strain>
        <tissue evidence="6">Blood</tissue>
    </source>
</reference>
<evidence type="ECO:0000256" key="3">
    <source>
        <dbReference type="ARBA" id="ARBA00023054"/>
    </source>
</evidence>
<evidence type="ECO:0000256" key="4">
    <source>
        <dbReference type="ARBA" id="ARBA00023212"/>
    </source>
</evidence>
<dbReference type="GO" id="GO:0097539">
    <property type="term" value="C:ciliary transition fiber"/>
    <property type="evidence" value="ECO:0007669"/>
    <property type="project" value="TreeGrafter"/>
</dbReference>
<evidence type="ECO:0000313" key="6">
    <source>
        <dbReference type="EMBL" id="KAF4080942.1"/>
    </source>
</evidence>
<gene>
    <name evidence="6" type="ORF">AMELA_G00155210</name>
</gene>
<protein>
    <submittedName>
        <fullName evidence="6">Uncharacterized protein</fullName>
    </submittedName>
</protein>
<name>A0A7J6ADK3_AMEME</name>
<dbReference type="PANTHER" id="PTHR23170:SF2">
    <property type="entry name" value="CENTROSOMAL PROTEIN OF 83 KDA"/>
    <property type="match status" value="1"/>
</dbReference>
<accession>A0A7J6ADK3</accession>
<sequence length="136" mass="15231">MADAAGVLVCGTGKMDGAVPSHFSAMFPNLEASGSGKVQEVSPGSVGLHCLDTELQKMLIDERMRCENHKTNYQTLKAEHSRLQGEYTRAQGELRRMLSEKQAAQEKLQLLLAELRREVLEKTRELEELRLQVVHV</sequence>
<dbReference type="GO" id="GO:0005814">
    <property type="term" value="C:centriole"/>
    <property type="evidence" value="ECO:0007669"/>
    <property type="project" value="TreeGrafter"/>
</dbReference>
<keyword evidence="2" id="KW-0963">Cytoplasm</keyword>
<comment type="subcellular location">
    <subcellularLocation>
        <location evidence="1">Cytoplasm</location>
        <location evidence="1">Cytoskeleton</location>
        <location evidence="1">Microtubule organizing center</location>
        <location evidence="1">Centrosome</location>
    </subcellularLocation>
</comment>
<evidence type="ECO:0000256" key="1">
    <source>
        <dbReference type="ARBA" id="ARBA00004300"/>
    </source>
</evidence>
<keyword evidence="3 5" id="KW-0175">Coiled coil</keyword>